<dbReference type="InterPro" id="IPR008258">
    <property type="entry name" value="Transglycosylase_SLT_dom_1"/>
</dbReference>
<comment type="caution">
    <text evidence="4">The sequence shown here is derived from an EMBL/GenBank/DDBJ whole genome shotgun (WGS) entry which is preliminary data.</text>
</comment>
<feature type="signal peptide" evidence="2">
    <location>
        <begin position="1"/>
        <end position="22"/>
    </location>
</feature>
<accession>A0ABR6VZQ4</accession>
<proteinExistence type="inferred from homology"/>
<dbReference type="EMBL" id="VFIA01000001">
    <property type="protein sequence ID" value="MBC3789708.1"/>
    <property type="molecule type" value="Genomic_DNA"/>
</dbReference>
<dbReference type="CDD" id="cd16894">
    <property type="entry name" value="MltD-like"/>
    <property type="match status" value="1"/>
</dbReference>
<dbReference type="PANTHER" id="PTHR37423:SF2">
    <property type="entry name" value="MEMBRANE-BOUND LYTIC MUREIN TRANSGLYCOSYLASE C"/>
    <property type="match status" value="1"/>
</dbReference>
<dbReference type="Pfam" id="PF01464">
    <property type="entry name" value="SLT"/>
    <property type="match status" value="1"/>
</dbReference>
<dbReference type="InterPro" id="IPR023346">
    <property type="entry name" value="Lysozyme-like_dom_sf"/>
</dbReference>
<keyword evidence="2" id="KW-0732">Signal</keyword>
<name>A0ABR6VZQ4_9BACT</name>
<feature type="domain" description="Transglycosylase SLT" evidence="3">
    <location>
        <begin position="126"/>
        <end position="230"/>
    </location>
</feature>
<protein>
    <recommendedName>
        <fullName evidence="3">Transglycosylase SLT domain-containing protein</fullName>
    </recommendedName>
</protein>
<evidence type="ECO:0000313" key="5">
    <source>
        <dbReference type="Proteomes" id="UP000700732"/>
    </source>
</evidence>
<organism evidence="4 5">
    <name type="scientific">Spirosoma utsteinense</name>
    <dbReference type="NCBI Taxonomy" id="2585773"/>
    <lineage>
        <taxon>Bacteria</taxon>
        <taxon>Pseudomonadati</taxon>
        <taxon>Bacteroidota</taxon>
        <taxon>Cytophagia</taxon>
        <taxon>Cytophagales</taxon>
        <taxon>Cytophagaceae</taxon>
        <taxon>Spirosoma</taxon>
    </lineage>
</organism>
<reference evidence="4 5" key="1">
    <citation type="submission" date="2019-06" db="EMBL/GenBank/DDBJ databases">
        <title>Spirosoma utsteinense sp. nov. isolated from Antarctic ice-free soils.</title>
        <authorList>
            <person name="Tahon G."/>
        </authorList>
    </citation>
    <scope>NUCLEOTIDE SEQUENCE [LARGE SCALE GENOMIC DNA]</scope>
    <source>
        <strain evidence="4 5">LMG 31447</strain>
    </source>
</reference>
<dbReference type="RefSeq" id="WP_317171199.1">
    <property type="nucleotide sequence ID" value="NZ_VFIA01000001.1"/>
</dbReference>
<evidence type="ECO:0000256" key="1">
    <source>
        <dbReference type="ARBA" id="ARBA00007734"/>
    </source>
</evidence>
<evidence type="ECO:0000313" key="4">
    <source>
        <dbReference type="EMBL" id="MBC3789708.1"/>
    </source>
</evidence>
<evidence type="ECO:0000259" key="3">
    <source>
        <dbReference type="Pfam" id="PF01464"/>
    </source>
</evidence>
<sequence length="282" mass="31259">MLIRVGFSLLMAAIRPATTVAARITASPLLQSASSANKVTVNADATRSILTGADMMTTRLANSTTAAPDLPMLDVNFCGECLPLDQTNVADRWKRVFTLFRPHASDLGDIQRRADSFFPIIDPILKKHDIPDDFRYVPLAESGLRPKAVSRAGAAGYWQLMPGTARSLGLKVNSKTDERFNVHKATEAACKYLRALYTQLGSWSLVAAAYNVGPGYISGQLKRQSHRDYYQMRLPRETQYYLFRVLLYKEVMSRPGDYSSFLSPATQTAYQPWPAAGLARLS</sequence>
<dbReference type="Proteomes" id="UP000700732">
    <property type="component" value="Unassembled WGS sequence"/>
</dbReference>
<keyword evidence="5" id="KW-1185">Reference proteome</keyword>
<dbReference type="SUPFAM" id="SSF53955">
    <property type="entry name" value="Lysozyme-like"/>
    <property type="match status" value="1"/>
</dbReference>
<dbReference type="Gene3D" id="1.10.530.10">
    <property type="match status" value="1"/>
</dbReference>
<feature type="chain" id="PRO_5046618631" description="Transglycosylase SLT domain-containing protein" evidence="2">
    <location>
        <begin position="23"/>
        <end position="282"/>
    </location>
</feature>
<comment type="similarity">
    <text evidence="1">Belongs to the transglycosylase Slt family.</text>
</comment>
<dbReference type="PANTHER" id="PTHR37423">
    <property type="entry name" value="SOLUBLE LYTIC MUREIN TRANSGLYCOSYLASE-RELATED"/>
    <property type="match status" value="1"/>
</dbReference>
<gene>
    <name evidence="4" type="ORF">FH603_190</name>
</gene>
<evidence type="ECO:0000256" key="2">
    <source>
        <dbReference type="SAM" id="SignalP"/>
    </source>
</evidence>